<dbReference type="Proteomes" id="UP000800200">
    <property type="component" value="Unassembled WGS sequence"/>
</dbReference>
<sequence>LIAFNTLYGDHTALNQARLVAGTLLDYKIAHHFHAYIGDNASNNNKGLVTGLNKFLGINLSMNARIRCAGHILNLIIKATIYSKSIG</sequence>
<reference evidence="1" key="1">
    <citation type="journal article" date="2020" name="Stud. Mycol.">
        <title>101 Dothideomycetes genomes: a test case for predicting lifestyles and emergence of pathogens.</title>
        <authorList>
            <person name="Haridas S."/>
            <person name="Albert R."/>
            <person name="Binder M."/>
            <person name="Bloem J."/>
            <person name="Labutti K."/>
            <person name="Salamov A."/>
            <person name="Andreopoulos B."/>
            <person name="Baker S."/>
            <person name="Barry K."/>
            <person name="Bills G."/>
            <person name="Bluhm B."/>
            <person name="Cannon C."/>
            <person name="Castanera R."/>
            <person name="Culley D."/>
            <person name="Daum C."/>
            <person name="Ezra D."/>
            <person name="Gonzalez J."/>
            <person name="Henrissat B."/>
            <person name="Kuo A."/>
            <person name="Liang C."/>
            <person name="Lipzen A."/>
            <person name="Lutzoni F."/>
            <person name="Magnuson J."/>
            <person name="Mondo S."/>
            <person name="Nolan M."/>
            <person name="Ohm R."/>
            <person name="Pangilinan J."/>
            <person name="Park H.-J."/>
            <person name="Ramirez L."/>
            <person name="Alfaro M."/>
            <person name="Sun H."/>
            <person name="Tritt A."/>
            <person name="Yoshinaga Y."/>
            <person name="Zwiers L.-H."/>
            <person name="Turgeon B."/>
            <person name="Goodwin S."/>
            <person name="Spatafora J."/>
            <person name="Crous P."/>
            <person name="Grigoriev I."/>
        </authorList>
    </citation>
    <scope>NUCLEOTIDE SEQUENCE</scope>
    <source>
        <strain evidence="1">CBS 207.26</strain>
    </source>
</reference>
<evidence type="ECO:0000313" key="1">
    <source>
        <dbReference type="EMBL" id="KAF2184762.1"/>
    </source>
</evidence>
<dbReference type="EMBL" id="ML994636">
    <property type="protein sequence ID" value="KAF2184762.1"/>
    <property type="molecule type" value="Genomic_DNA"/>
</dbReference>
<protein>
    <submittedName>
        <fullName evidence="1">Uncharacterized protein</fullName>
    </submittedName>
</protein>
<name>A0A6A6E218_9PEZI</name>
<feature type="non-terminal residue" evidence="1">
    <location>
        <position position="1"/>
    </location>
</feature>
<evidence type="ECO:0000313" key="2">
    <source>
        <dbReference type="Proteomes" id="UP000800200"/>
    </source>
</evidence>
<dbReference type="AlphaFoldDB" id="A0A6A6E218"/>
<keyword evidence="2" id="KW-1185">Reference proteome</keyword>
<accession>A0A6A6E218</accession>
<dbReference type="OrthoDB" id="5141571at2759"/>
<gene>
    <name evidence="1" type="ORF">K469DRAFT_578695</name>
</gene>
<proteinExistence type="predicted"/>
<organism evidence="1 2">
    <name type="scientific">Zopfia rhizophila CBS 207.26</name>
    <dbReference type="NCBI Taxonomy" id="1314779"/>
    <lineage>
        <taxon>Eukaryota</taxon>
        <taxon>Fungi</taxon>
        <taxon>Dikarya</taxon>
        <taxon>Ascomycota</taxon>
        <taxon>Pezizomycotina</taxon>
        <taxon>Dothideomycetes</taxon>
        <taxon>Dothideomycetes incertae sedis</taxon>
        <taxon>Zopfiaceae</taxon>
        <taxon>Zopfia</taxon>
    </lineage>
</organism>